<gene>
    <name evidence="1" type="ORF">YRYPWZST_CDS0044</name>
</gene>
<organism evidence="1">
    <name type="scientific">Salmonella phage vB_SEnST11_KE23</name>
    <dbReference type="NCBI Taxonomy" id="3161174"/>
    <lineage>
        <taxon>Viruses</taxon>
        <taxon>Duplodnaviria</taxon>
        <taxon>Heunggongvirae</taxon>
        <taxon>Uroviricota</taxon>
        <taxon>Caudoviricetes</taxon>
        <taxon>Vequintavirinae</taxon>
        <taxon>Seunavirus</taxon>
    </lineage>
</organism>
<dbReference type="EMBL" id="PP856722">
    <property type="protein sequence ID" value="XCH40445.1"/>
    <property type="molecule type" value="Genomic_DNA"/>
</dbReference>
<proteinExistence type="predicted"/>
<sequence>MNRCRENNVDNLQTVINNYHIRPGTVPRSTLKR</sequence>
<reference evidence="1" key="1">
    <citation type="submission" date="2024-05" db="EMBL/GenBank/DDBJ databases">
        <authorList>
            <person name="Mugo M.M."/>
            <person name="Musyoki A.M."/>
            <person name="Makumi A.M."/>
            <person name="Mutai I."/>
            <person name="Drechsel O."/>
            <person name="Kering K.K."/>
            <person name="Muturi P."/>
            <person name="Mbae C.K."/>
            <person name="Kariuki S.M."/>
        </authorList>
    </citation>
    <scope>NUCLEOTIDE SEQUENCE</scope>
</reference>
<accession>A0AAU8GIP9</accession>
<evidence type="ECO:0000313" key="1">
    <source>
        <dbReference type="EMBL" id="XCH40445.1"/>
    </source>
</evidence>
<protein>
    <submittedName>
        <fullName evidence="1">Uncharacterized protein</fullName>
    </submittedName>
</protein>
<name>A0AAU8GIP9_9CAUD</name>